<comment type="caution">
    <text evidence="2">The sequence shown here is derived from an EMBL/GenBank/DDBJ whole genome shotgun (WGS) entry which is preliminary data.</text>
</comment>
<dbReference type="GO" id="GO:0004674">
    <property type="term" value="F:protein serine/threonine kinase activity"/>
    <property type="evidence" value="ECO:0007669"/>
    <property type="project" value="TreeGrafter"/>
</dbReference>
<dbReference type="OrthoDB" id="2357608at2759"/>
<feature type="domain" description="Protein kinase" evidence="1">
    <location>
        <begin position="82"/>
        <end position="367"/>
    </location>
</feature>
<dbReference type="InterPro" id="IPR011009">
    <property type="entry name" value="Kinase-like_dom_sf"/>
</dbReference>
<evidence type="ECO:0000259" key="1">
    <source>
        <dbReference type="PROSITE" id="PS50011"/>
    </source>
</evidence>
<reference evidence="2 3" key="1">
    <citation type="submission" date="2018-06" db="EMBL/GenBank/DDBJ databases">
        <title>Comparative genomics reveals the genomic features of Rhizophagus irregularis, R. cerebriforme, R. diaphanum and Gigaspora rosea, and their symbiotic lifestyle signature.</title>
        <authorList>
            <person name="Morin E."/>
            <person name="San Clemente H."/>
            <person name="Chen E.C.H."/>
            <person name="De La Providencia I."/>
            <person name="Hainaut M."/>
            <person name="Kuo A."/>
            <person name="Kohler A."/>
            <person name="Murat C."/>
            <person name="Tang N."/>
            <person name="Roy S."/>
            <person name="Loubradou J."/>
            <person name="Henrissat B."/>
            <person name="Grigoriev I.V."/>
            <person name="Corradi N."/>
            <person name="Roux C."/>
            <person name="Martin F.M."/>
        </authorList>
    </citation>
    <scope>NUCLEOTIDE SEQUENCE [LARGE SCALE GENOMIC DNA]</scope>
    <source>
        <strain evidence="2 3">DAOM 227022</strain>
    </source>
</reference>
<accession>A0A397SDK7</accession>
<dbReference type="PANTHER" id="PTHR44329">
    <property type="entry name" value="SERINE/THREONINE-PROTEIN KINASE TNNI3K-RELATED"/>
    <property type="match status" value="1"/>
</dbReference>
<dbReference type="InterPro" id="IPR051681">
    <property type="entry name" value="Ser/Thr_Kinases-Pseudokinases"/>
</dbReference>
<proteinExistence type="predicted"/>
<dbReference type="SUPFAM" id="SSF56112">
    <property type="entry name" value="Protein kinase-like (PK-like)"/>
    <property type="match status" value="1"/>
</dbReference>
<dbReference type="Pfam" id="PF07714">
    <property type="entry name" value="PK_Tyr_Ser-Thr"/>
    <property type="match status" value="1"/>
</dbReference>
<dbReference type="Proteomes" id="UP000265703">
    <property type="component" value="Unassembled WGS sequence"/>
</dbReference>
<dbReference type="AlphaFoldDB" id="A0A397SDK7"/>
<keyword evidence="3" id="KW-1185">Reference proteome</keyword>
<organism evidence="2 3">
    <name type="scientific">Glomus cerebriforme</name>
    <dbReference type="NCBI Taxonomy" id="658196"/>
    <lineage>
        <taxon>Eukaryota</taxon>
        <taxon>Fungi</taxon>
        <taxon>Fungi incertae sedis</taxon>
        <taxon>Mucoromycota</taxon>
        <taxon>Glomeromycotina</taxon>
        <taxon>Glomeromycetes</taxon>
        <taxon>Glomerales</taxon>
        <taxon>Glomeraceae</taxon>
        <taxon>Glomus</taxon>
    </lineage>
</organism>
<dbReference type="GO" id="GO:0005524">
    <property type="term" value="F:ATP binding"/>
    <property type="evidence" value="ECO:0007669"/>
    <property type="project" value="InterPro"/>
</dbReference>
<dbReference type="EMBL" id="QKYT01000963">
    <property type="protein sequence ID" value="RIA80464.1"/>
    <property type="molecule type" value="Genomic_DNA"/>
</dbReference>
<sequence length="452" mass="51849">MESELSHSIKPCKNCRRIESCKDCHYFKRSCKYCGSITLLLCNECENPNWSNWTSGNKIVDDFIIECNKQKEVLKWIPFNQFSEIIHLAKGGFGIIYKAKWKGIYDVVLKKLFNSQNITKDFLNEVKNHIQCTENLAGQESLNLIKIYGISYDPNTREFLIVSEYALDGDLKKNIMKPAEYSSSISSIDNYYRHKYDFSFNEKLIFDVVQGLKLIHKSGLVHCDLHIGNILIKRGGYLKHNPISISDFGLSQPANITTSMKSSGIYGIIPYIAPEIFLRKPYTPASDIYSLGIVIWVLHSFEQPYNNRRHDAILILDIIGGLRPEISPKFGMPNHIVELMKKCWDSNPDNRPTAEQIITTLTQHKRKPNESSLADTFRKRSALYKIMNLNNQPDNCYTSSYLSFQKVREHLAKLLENEDSGQNDLSIPTSIKQDDNIRDFGDEIIALPTLKS</sequence>
<dbReference type="PROSITE" id="PS50011">
    <property type="entry name" value="PROTEIN_KINASE_DOM"/>
    <property type="match status" value="1"/>
</dbReference>
<keyword evidence="2" id="KW-0418">Kinase</keyword>
<dbReference type="InterPro" id="IPR000719">
    <property type="entry name" value="Prot_kinase_dom"/>
</dbReference>
<evidence type="ECO:0000313" key="2">
    <source>
        <dbReference type="EMBL" id="RIA80464.1"/>
    </source>
</evidence>
<dbReference type="Gene3D" id="1.10.510.10">
    <property type="entry name" value="Transferase(Phosphotransferase) domain 1"/>
    <property type="match status" value="1"/>
</dbReference>
<name>A0A397SDK7_9GLOM</name>
<protein>
    <submittedName>
        <fullName evidence="2">Kinase-like domain-containing protein</fullName>
    </submittedName>
</protein>
<gene>
    <name evidence="2" type="ORF">C1645_792514</name>
</gene>
<keyword evidence="2" id="KW-0808">Transferase</keyword>
<dbReference type="InterPro" id="IPR001245">
    <property type="entry name" value="Ser-Thr/Tyr_kinase_cat_dom"/>
</dbReference>
<evidence type="ECO:0000313" key="3">
    <source>
        <dbReference type="Proteomes" id="UP000265703"/>
    </source>
</evidence>